<reference evidence="1" key="2">
    <citation type="journal article" date="2021" name="Data Brief">
        <title>Draft genome sequence data of the facultative, thermophilic, xylanolytic bacterium Paenibacillus sp. strain DA-C8.</title>
        <authorList>
            <person name="Chhe C."/>
            <person name="Uke A."/>
            <person name="Baramee S."/>
            <person name="Ungkulpasvich U."/>
            <person name="Tachaapaikoon C."/>
            <person name="Pason P."/>
            <person name="Waeonukul R."/>
            <person name="Ratanakhanokchai K."/>
            <person name="Kosugi A."/>
        </authorList>
    </citation>
    <scope>NUCLEOTIDE SEQUENCE</scope>
    <source>
        <strain evidence="1">DA-C8</strain>
    </source>
</reference>
<evidence type="ECO:0000313" key="1">
    <source>
        <dbReference type="EMBL" id="GFR36933.1"/>
    </source>
</evidence>
<keyword evidence="2" id="KW-1185">Reference proteome</keyword>
<organism evidence="1 2">
    <name type="scientific">Insulibacter thermoxylanivorax</name>
    <dbReference type="NCBI Taxonomy" id="2749268"/>
    <lineage>
        <taxon>Bacteria</taxon>
        <taxon>Bacillati</taxon>
        <taxon>Bacillota</taxon>
        <taxon>Bacilli</taxon>
        <taxon>Bacillales</taxon>
        <taxon>Paenibacillaceae</taxon>
        <taxon>Insulibacter</taxon>
    </lineage>
</organism>
<protein>
    <submittedName>
        <fullName evidence="1">Uncharacterized protein</fullName>
    </submittedName>
</protein>
<dbReference type="EMBL" id="BMAQ01000001">
    <property type="protein sequence ID" value="GFR36933.1"/>
    <property type="molecule type" value="Genomic_DNA"/>
</dbReference>
<accession>A0A916QD71</accession>
<evidence type="ECO:0000313" key="2">
    <source>
        <dbReference type="Proteomes" id="UP000654993"/>
    </source>
</evidence>
<dbReference type="AlphaFoldDB" id="A0A916QD71"/>
<dbReference type="Proteomes" id="UP000654993">
    <property type="component" value="Unassembled WGS sequence"/>
</dbReference>
<reference evidence="1" key="1">
    <citation type="submission" date="2020-08" db="EMBL/GenBank/DDBJ databases">
        <authorList>
            <person name="Uke A."/>
            <person name="Chhe C."/>
            <person name="Baramee S."/>
            <person name="Kosugi A."/>
        </authorList>
    </citation>
    <scope>NUCLEOTIDE SEQUENCE</scope>
    <source>
        <strain evidence="1">DA-C8</strain>
    </source>
</reference>
<gene>
    <name evidence="1" type="ORF">PRECH8_02290</name>
</gene>
<proteinExistence type="predicted"/>
<comment type="caution">
    <text evidence="1">The sequence shown here is derived from an EMBL/GenBank/DDBJ whole genome shotgun (WGS) entry which is preliminary data.</text>
</comment>
<sequence>MRSDAAACAREEMRLSRHKLSTQVRLSLGEDEYVTDPSQTVVSGSSETCAKSEVQLRRYKLLTRVCVKEEMLLSRHEVSIQAVRRLKCS</sequence>
<name>A0A916QD71_9BACL</name>